<dbReference type="OrthoDB" id="409189at2759"/>
<evidence type="ECO:0000313" key="2">
    <source>
        <dbReference type="Proteomes" id="UP000267096"/>
    </source>
</evidence>
<sequence>MALSGIVSEFVGPYNAVVQEGVRLNYPDNTLAVLVLNTPSFFGKTFKAWLLSHWNKGESVEDVKRKVGAHPIESFFNWKFEQIEKVSLVFVQFLIQYLF</sequence>
<dbReference type="WBParaSite" id="ASIM_0002137701-mRNA-1">
    <property type="protein sequence ID" value="ASIM_0002137701-mRNA-1"/>
    <property type="gene ID" value="ASIM_0002137701"/>
</dbReference>
<accession>A0A0M3KK48</accession>
<proteinExistence type="predicted"/>
<dbReference type="AlphaFoldDB" id="A0A0M3KK48"/>
<gene>
    <name evidence="1" type="ORF">ASIM_LOCUS20745</name>
</gene>
<dbReference type="InterPro" id="IPR032037">
    <property type="entry name" value="MMACHC"/>
</dbReference>
<evidence type="ECO:0000313" key="1">
    <source>
        <dbReference type="EMBL" id="VDK79310.1"/>
    </source>
</evidence>
<keyword evidence="2" id="KW-1185">Reference proteome</keyword>
<protein>
    <submittedName>
        <fullName evidence="3">Cyanocobalamin reductase (cyanide-eliminating)</fullName>
    </submittedName>
</protein>
<dbReference type="Proteomes" id="UP000267096">
    <property type="component" value="Unassembled WGS sequence"/>
</dbReference>
<dbReference type="Pfam" id="PF16690">
    <property type="entry name" value="MMACHC"/>
    <property type="match status" value="1"/>
</dbReference>
<name>A0A0M3KK48_ANISI</name>
<reference evidence="1 2" key="2">
    <citation type="submission" date="2018-11" db="EMBL/GenBank/DDBJ databases">
        <authorList>
            <consortium name="Pathogen Informatics"/>
        </authorList>
    </citation>
    <scope>NUCLEOTIDE SEQUENCE [LARGE SCALE GENOMIC DNA]</scope>
</reference>
<evidence type="ECO:0000313" key="3">
    <source>
        <dbReference type="WBParaSite" id="ASIM_0002137701-mRNA-1"/>
    </source>
</evidence>
<reference evidence="3" key="1">
    <citation type="submission" date="2017-02" db="UniProtKB">
        <authorList>
            <consortium name="WormBaseParasite"/>
        </authorList>
    </citation>
    <scope>IDENTIFICATION</scope>
</reference>
<organism evidence="3">
    <name type="scientific">Anisakis simplex</name>
    <name type="common">Herring worm</name>
    <dbReference type="NCBI Taxonomy" id="6269"/>
    <lineage>
        <taxon>Eukaryota</taxon>
        <taxon>Metazoa</taxon>
        <taxon>Ecdysozoa</taxon>
        <taxon>Nematoda</taxon>
        <taxon>Chromadorea</taxon>
        <taxon>Rhabditida</taxon>
        <taxon>Spirurina</taxon>
        <taxon>Ascaridomorpha</taxon>
        <taxon>Ascaridoidea</taxon>
        <taxon>Anisakidae</taxon>
        <taxon>Anisakis</taxon>
        <taxon>Anisakis simplex complex</taxon>
    </lineage>
</organism>
<dbReference type="EMBL" id="UYRR01040532">
    <property type="protein sequence ID" value="VDK79310.1"/>
    <property type="molecule type" value="Genomic_DNA"/>
</dbReference>